<dbReference type="STRING" id="1642647.PSM36_2555"/>
<keyword evidence="3" id="KW-0378">Hydrolase</keyword>
<dbReference type="Proteomes" id="UP000187464">
    <property type="component" value="Chromosome I"/>
</dbReference>
<feature type="transmembrane region" description="Helical" evidence="1">
    <location>
        <begin position="145"/>
        <end position="165"/>
    </location>
</feature>
<feature type="transmembrane region" description="Helical" evidence="1">
    <location>
        <begin position="186"/>
        <end position="203"/>
    </location>
</feature>
<feature type="transmembrane region" description="Helical" evidence="1">
    <location>
        <begin position="21"/>
        <end position="44"/>
    </location>
</feature>
<feature type="transmembrane region" description="Helical" evidence="1">
    <location>
        <begin position="209"/>
        <end position="230"/>
    </location>
</feature>
<dbReference type="InterPro" id="IPR052710">
    <property type="entry name" value="CAAX_protease"/>
</dbReference>
<evidence type="ECO:0000313" key="4">
    <source>
        <dbReference type="Proteomes" id="UP000187464"/>
    </source>
</evidence>
<dbReference type="RefSeq" id="WP_076931195.1">
    <property type="nucleotide sequence ID" value="NZ_LT605205.1"/>
</dbReference>
<evidence type="ECO:0000259" key="2">
    <source>
        <dbReference type="Pfam" id="PF02517"/>
    </source>
</evidence>
<dbReference type="AlphaFoldDB" id="A0A1R3SYU0"/>
<dbReference type="GO" id="GO:0006508">
    <property type="term" value="P:proteolysis"/>
    <property type="evidence" value="ECO:0007669"/>
    <property type="project" value="UniProtKB-KW"/>
</dbReference>
<dbReference type="EMBL" id="LT605205">
    <property type="protein sequence ID" value="SCD21356.1"/>
    <property type="molecule type" value="Genomic_DNA"/>
</dbReference>
<feature type="transmembrane region" description="Helical" evidence="1">
    <location>
        <begin position="237"/>
        <end position="254"/>
    </location>
</feature>
<accession>A0A1R3SYU0</accession>
<dbReference type="KEGG" id="psac:PSM36_2555"/>
<gene>
    <name evidence="3" type="ORF">PSM36_2555</name>
</gene>
<name>A0A1R3SYU0_9BACT</name>
<reference evidence="4" key="1">
    <citation type="submission" date="2016-08" db="EMBL/GenBank/DDBJ databases">
        <authorList>
            <person name="Wibberg D."/>
        </authorList>
    </citation>
    <scope>NUCLEOTIDE SEQUENCE [LARGE SCALE GENOMIC DNA]</scope>
</reference>
<protein>
    <submittedName>
        <fullName evidence="3">Membrane protease YdiL</fullName>
    </submittedName>
</protein>
<keyword evidence="1" id="KW-0812">Transmembrane</keyword>
<feature type="transmembrane region" description="Helical" evidence="1">
    <location>
        <begin position="274"/>
        <end position="295"/>
    </location>
</feature>
<evidence type="ECO:0000256" key="1">
    <source>
        <dbReference type="SAM" id="Phobius"/>
    </source>
</evidence>
<dbReference type="GO" id="GO:0080120">
    <property type="term" value="P:CAAX-box protein maturation"/>
    <property type="evidence" value="ECO:0007669"/>
    <property type="project" value="UniProtKB-ARBA"/>
</dbReference>
<evidence type="ECO:0000313" key="3">
    <source>
        <dbReference type="EMBL" id="SCD21356.1"/>
    </source>
</evidence>
<dbReference type="PANTHER" id="PTHR36435">
    <property type="entry name" value="SLR1288 PROTEIN"/>
    <property type="match status" value="1"/>
</dbReference>
<dbReference type="Pfam" id="PF02517">
    <property type="entry name" value="Rce1-like"/>
    <property type="match status" value="1"/>
</dbReference>
<keyword evidence="1" id="KW-1133">Transmembrane helix</keyword>
<feature type="domain" description="CAAX prenyl protease 2/Lysostaphin resistance protein A-like" evidence="2">
    <location>
        <begin position="151"/>
        <end position="248"/>
    </location>
</feature>
<dbReference type="GO" id="GO:0004175">
    <property type="term" value="F:endopeptidase activity"/>
    <property type="evidence" value="ECO:0007669"/>
    <property type="project" value="UniProtKB-ARBA"/>
</dbReference>
<organism evidence="3 4">
    <name type="scientific">Proteiniphilum saccharofermentans</name>
    <dbReference type="NCBI Taxonomy" id="1642647"/>
    <lineage>
        <taxon>Bacteria</taxon>
        <taxon>Pseudomonadati</taxon>
        <taxon>Bacteroidota</taxon>
        <taxon>Bacteroidia</taxon>
        <taxon>Bacteroidales</taxon>
        <taxon>Dysgonomonadaceae</taxon>
        <taxon>Proteiniphilum</taxon>
    </lineage>
</organism>
<sequence>MKHLERALQGKNGIGRYILMAVIVMVAAQMAAIPLLLLLLPVILSNGGNISDFSAAMQNPSDYGISSNLFLLVMMLTFVIMYFLFTVLVKPLHGRTVRETINGRKQIRWNRVRMGIIVWGIIILADTAISLLTSSPGEYEFRFNAGTFLPLLLIILLVLPFQTSIEELLFRGYLAQGVARWTKSRWWALIIPSVLFALMHIVNPEVKEYGFWLSMPQYLIMGLMLGLISILDDGIELALGIHFINNALTAVLVTHEASALQTDALFLLHDLDPVASLISISIASILAVVILQRIYKWDFKIMNRKVVAVPPPAPSVTVETVEQSVGH</sequence>
<keyword evidence="1" id="KW-0472">Membrane</keyword>
<feature type="transmembrane region" description="Helical" evidence="1">
    <location>
        <begin position="69"/>
        <end position="92"/>
    </location>
</feature>
<keyword evidence="3" id="KW-0645">Protease</keyword>
<feature type="transmembrane region" description="Helical" evidence="1">
    <location>
        <begin position="112"/>
        <end position="133"/>
    </location>
</feature>
<dbReference type="InterPro" id="IPR003675">
    <property type="entry name" value="Rce1/LyrA-like_dom"/>
</dbReference>
<proteinExistence type="predicted"/>
<dbReference type="PANTHER" id="PTHR36435:SF1">
    <property type="entry name" value="CAAX AMINO TERMINAL PROTEASE FAMILY PROTEIN"/>
    <property type="match status" value="1"/>
</dbReference>
<keyword evidence="4" id="KW-1185">Reference proteome</keyword>